<dbReference type="AlphaFoldDB" id="A0A5C2SP62"/>
<reference evidence="1" key="1">
    <citation type="journal article" date="2018" name="Genome Biol. Evol.">
        <title>Genomics and development of Lentinus tigrinus, a white-rot wood-decaying mushroom with dimorphic fruiting bodies.</title>
        <authorList>
            <person name="Wu B."/>
            <person name="Xu Z."/>
            <person name="Knudson A."/>
            <person name="Carlson A."/>
            <person name="Chen N."/>
            <person name="Kovaka S."/>
            <person name="LaButti K."/>
            <person name="Lipzen A."/>
            <person name="Pennachio C."/>
            <person name="Riley R."/>
            <person name="Schakwitz W."/>
            <person name="Umezawa K."/>
            <person name="Ohm R.A."/>
            <person name="Grigoriev I.V."/>
            <person name="Nagy L.G."/>
            <person name="Gibbons J."/>
            <person name="Hibbett D."/>
        </authorList>
    </citation>
    <scope>NUCLEOTIDE SEQUENCE [LARGE SCALE GENOMIC DNA]</scope>
    <source>
        <strain evidence="1">ALCF2SS1-6</strain>
    </source>
</reference>
<gene>
    <name evidence="1" type="ORF">L227DRAFT_272035</name>
</gene>
<dbReference type="Proteomes" id="UP000313359">
    <property type="component" value="Unassembled WGS sequence"/>
</dbReference>
<keyword evidence="2" id="KW-1185">Reference proteome</keyword>
<accession>A0A5C2SP62</accession>
<proteinExistence type="predicted"/>
<sequence length="180" mass="19581">MSLKQAVACFLAPPISPDVGCPAAHANSEFVCGDDTEVCGRCALLRPLVESFATASPDRNSEFLECFRMSLPPSVMHSGQFFDTTRRLFHLASHRPCRPDYSGIDQRLARQLVTTPYSSLQRRRRTQGPAYLDDLHGGVPPHSSAVMHPTSQVVSIGAESRCKVRAQIVAFNPSLASSGP</sequence>
<dbReference type="EMBL" id="ML122253">
    <property type="protein sequence ID" value="RPD64899.1"/>
    <property type="molecule type" value="Genomic_DNA"/>
</dbReference>
<organism evidence="1 2">
    <name type="scientific">Lentinus tigrinus ALCF2SS1-6</name>
    <dbReference type="NCBI Taxonomy" id="1328759"/>
    <lineage>
        <taxon>Eukaryota</taxon>
        <taxon>Fungi</taxon>
        <taxon>Dikarya</taxon>
        <taxon>Basidiomycota</taxon>
        <taxon>Agaricomycotina</taxon>
        <taxon>Agaricomycetes</taxon>
        <taxon>Polyporales</taxon>
        <taxon>Polyporaceae</taxon>
        <taxon>Lentinus</taxon>
    </lineage>
</organism>
<evidence type="ECO:0000313" key="1">
    <source>
        <dbReference type="EMBL" id="RPD64899.1"/>
    </source>
</evidence>
<dbReference type="OrthoDB" id="10509963at2759"/>
<name>A0A5C2SP62_9APHY</name>
<evidence type="ECO:0000313" key="2">
    <source>
        <dbReference type="Proteomes" id="UP000313359"/>
    </source>
</evidence>
<protein>
    <submittedName>
        <fullName evidence="1">Uncharacterized protein</fullName>
    </submittedName>
</protein>